<dbReference type="Proteomes" id="UP000694388">
    <property type="component" value="Unplaced"/>
</dbReference>
<dbReference type="AlphaFoldDB" id="A0A8C4WYW8"/>
<comment type="similarity">
    <text evidence="1">Belongs to the CCSER family.</text>
</comment>
<keyword evidence="5" id="KW-1185">Reference proteome</keyword>
<evidence type="ECO:0000256" key="3">
    <source>
        <dbReference type="SAM" id="MobiDB-lite"/>
    </source>
</evidence>
<name>A0A8C4WYW8_EPTBU</name>
<feature type="region of interest" description="Disordered" evidence="3">
    <location>
        <begin position="206"/>
        <end position="245"/>
    </location>
</feature>
<evidence type="ECO:0000256" key="1">
    <source>
        <dbReference type="ARBA" id="ARBA00010949"/>
    </source>
</evidence>
<evidence type="ECO:0000256" key="2">
    <source>
        <dbReference type="ARBA" id="ARBA00023054"/>
    </source>
</evidence>
<proteinExistence type="inferred from homology"/>
<evidence type="ECO:0000313" key="5">
    <source>
        <dbReference type="Proteomes" id="UP000694388"/>
    </source>
</evidence>
<feature type="compositionally biased region" description="Polar residues" evidence="3">
    <location>
        <begin position="216"/>
        <end position="231"/>
    </location>
</feature>
<evidence type="ECO:0000313" key="4">
    <source>
        <dbReference type="Ensembl" id="ENSEBUP00000021017.1"/>
    </source>
</evidence>
<dbReference type="PANTHER" id="PTHR22461">
    <property type="entry name" value="SERINE-RICH COILED-COIL DOMAIN-CONTAINING PROTEIN 2-RELATED"/>
    <property type="match status" value="1"/>
</dbReference>
<reference evidence="4" key="1">
    <citation type="submission" date="2025-08" db="UniProtKB">
        <authorList>
            <consortium name="Ensembl"/>
        </authorList>
    </citation>
    <scope>IDENTIFICATION</scope>
</reference>
<keyword evidence="2" id="KW-0175">Coiled coil</keyword>
<organism evidence="4 5">
    <name type="scientific">Eptatretus burgeri</name>
    <name type="common">Inshore hagfish</name>
    <dbReference type="NCBI Taxonomy" id="7764"/>
    <lineage>
        <taxon>Eukaryota</taxon>
        <taxon>Metazoa</taxon>
        <taxon>Chordata</taxon>
        <taxon>Craniata</taxon>
        <taxon>Vertebrata</taxon>
        <taxon>Cyclostomata</taxon>
        <taxon>Myxini</taxon>
        <taxon>Myxiniformes</taxon>
        <taxon>Myxinidae</taxon>
        <taxon>Eptatretinae</taxon>
        <taxon>Eptatretus</taxon>
    </lineage>
</organism>
<dbReference type="Ensembl" id="ENSEBUT00000021593.1">
    <property type="protein sequence ID" value="ENSEBUP00000021017.1"/>
    <property type="gene ID" value="ENSEBUG00000012991.1"/>
</dbReference>
<reference evidence="4" key="2">
    <citation type="submission" date="2025-09" db="UniProtKB">
        <authorList>
            <consortium name="Ensembl"/>
        </authorList>
    </citation>
    <scope>IDENTIFICATION</scope>
</reference>
<protein>
    <submittedName>
        <fullName evidence="4">Uncharacterized protein</fullName>
    </submittedName>
</protein>
<dbReference type="InterPro" id="IPR029627">
    <property type="entry name" value="CCSER"/>
</dbReference>
<accession>A0A8C4WYW8</accession>
<sequence>MPVQVQGRRPRVSRHLSLRLNEEPGGPTEMALWRHLPQEFTSIKTLLLKLKRTLQEDCTAERMATPTESPTDGLPKHSFENSGMSAELLQIRSQLHMRDTEIKTLKERLFAAEIERVRWREGLTSRQDKCTQTDGHTQSRVCASNSRFKVPTLTKGVFQEPEHSSTCLQCLNQVGYNSPRKETTKMDPPGKTVKEVITGCQIVNKEERKEAIQGPGKTSTTRKISAPTSRLSKLPKHRGSRSEVS</sequence>